<dbReference type="PANTHER" id="PTHR30026">
    <property type="entry name" value="OUTER MEMBRANE PROTEIN TOLC"/>
    <property type="match status" value="1"/>
</dbReference>
<evidence type="ECO:0000256" key="6">
    <source>
        <dbReference type="ARBA" id="ARBA00023136"/>
    </source>
</evidence>
<feature type="coiled-coil region" evidence="8">
    <location>
        <begin position="466"/>
        <end position="500"/>
    </location>
</feature>
<feature type="region of interest" description="Disordered" evidence="9">
    <location>
        <begin position="216"/>
        <end position="251"/>
    </location>
</feature>
<evidence type="ECO:0000256" key="5">
    <source>
        <dbReference type="ARBA" id="ARBA00022692"/>
    </source>
</evidence>
<dbReference type="AlphaFoldDB" id="A0A2S9D5N0"/>
<keyword evidence="8" id="KW-0175">Coiled coil</keyword>
<reference evidence="10 11" key="1">
    <citation type="submission" date="2017-09" db="EMBL/GenBank/DDBJ databases">
        <title>Genomic, metabolic, and phenotypic characteristics of bacterial isolates from the natural microbiome of the model nematode Caenorhabditis elegans.</title>
        <authorList>
            <person name="Zimmermann J."/>
            <person name="Obeng N."/>
            <person name="Yang W."/>
            <person name="Obeng O."/>
            <person name="Kissoyan K."/>
            <person name="Pees B."/>
            <person name="Dirksen P."/>
            <person name="Hoppner M."/>
            <person name="Franke A."/>
            <person name="Rosenstiel P."/>
            <person name="Leippe M."/>
            <person name="Dierking K."/>
            <person name="Kaleta C."/>
            <person name="Schulenburg H."/>
        </authorList>
    </citation>
    <scope>NUCLEOTIDE SEQUENCE [LARGE SCALE GENOMIC DNA]</scope>
    <source>
        <strain evidence="10 11">MYb184</strain>
    </source>
</reference>
<comment type="subcellular location">
    <subcellularLocation>
        <location evidence="1">Cell outer membrane</location>
    </subcellularLocation>
</comment>
<protein>
    <submittedName>
        <fullName evidence="10">Transporter</fullName>
    </submittedName>
</protein>
<evidence type="ECO:0000256" key="3">
    <source>
        <dbReference type="ARBA" id="ARBA00022448"/>
    </source>
</evidence>
<feature type="compositionally biased region" description="Low complexity" evidence="9">
    <location>
        <begin position="234"/>
        <end position="251"/>
    </location>
</feature>
<dbReference type="EMBL" id="PCQE01000073">
    <property type="protein sequence ID" value="PRB90102.1"/>
    <property type="molecule type" value="Genomic_DNA"/>
</dbReference>
<dbReference type="PANTHER" id="PTHR30026:SF22">
    <property type="entry name" value="OUTER MEMBRANE EFFLUX PROTEIN"/>
    <property type="match status" value="1"/>
</dbReference>
<dbReference type="Pfam" id="PF02321">
    <property type="entry name" value="OEP"/>
    <property type="match status" value="2"/>
</dbReference>
<sequence length="584" mass="63119">MFIAAAESAQAKPRAPVAFKTVTATKPAEPVKFITETTTAPGAPIEFNSVAAAAKPVRSVELKSVATTKPIAPVAFKPSIPATTYSVPVNTVARAPRPNDGGLQFSKVVDPATVTFAPARLSEKPATIAPVPRAAVATFKPATTPASAIRPSTVPGVSALAMSGLPARLASRQGAAAGPSEQELKEILHRAVQAAAERSPTVQRAHAELAAADADIDEAKGQRYPQVDLGTTAGSKKFGSGSEDSDGSSSGINLNVVTPVYDWGRIRNTIDSRRHLSAAATAAIDAELENSAFDVTRTLVELGKQRIIVDLSQQYVDRMNELVKMLAGIVAVDKGRSSELTQAKARQLQAQAARDSADTRAKDAEISLRKLVGDRPIMIPRTKEWNIRLANLDHLLSKTEDHPVINQAKAQTESAELQAKVVRSSSLPQLNWVVSKSTAEDSLGREQPWETHLAVTWGAFRGGSARASERAALQRAEASRQEVEQQRLDLEYRIRTANHEAMTFLERAELYRNLTVESDGIRVAFYEQWYHLGKRTLLDVLSAESDHYGNRVSEITNRFDGYQAILRQYAGAGTLVGWLRGSER</sequence>
<dbReference type="GO" id="GO:0009279">
    <property type="term" value="C:cell outer membrane"/>
    <property type="evidence" value="ECO:0007669"/>
    <property type="project" value="UniProtKB-SubCell"/>
</dbReference>
<dbReference type="Gene3D" id="1.20.1600.10">
    <property type="entry name" value="Outer membrane efflux proteins (OEP)"/>
    <property type="match status" value="1"/>
</dbReference>
<dbReference type="GO" id="GO:1990281">
    <property type="term" value="C:efflux pump complex"/>
    <property type="evidence" value="ECO:0007669"/>
    <property type="project" value="TreeGrafter"/>
</dbReference>
<gene>
    <name evidence="10" type="ORF">CQ006_25900</name>
</gene>
<evidence type="ECO:0000256" key="7">
    <source>
        <dbReference type="ARBA" id="ARBA00023237"/>
    </source>
</evidence>
<dbReference type="GO" id="GO:0015288">
    <property type="term" value="F:porin activity"/>
    <property type="evidence" value="ECO:0007669"/>
    <property type="project" value="TreeGrafter"/>
</dbReference>
<dbReference type="InterPro" id="IPR003423">
    <property type="entry name" value="OMP_efflux"/>
</dbReference>
<accession>A0A2S9D5N0</accession>
<keyword evidence="5" id="KW-0812">Transmembrane</keyword>
<evidence type="ECO:0000313" key="11">
    <source>
        <dbReference type="Proteomes" id="UP000239458"/>
    </source>
</evidence>
<evidence type="ECO:0000256" key="1">
    <source>
        <dbReference type="ARBA" id="ARBA00004442"/>
    </source>
</evidence>
<keyword evidence="6" id="KW-0472">Membrane</keyword>
<dbReference type="GO" id="GO:0015562">
    <property type="term" value="F:efflux transmembrane transporter activity"/>
    <property type="evidence" value="ECO:0007669"/>
    <property type="project" value="InterPro"/>
</dbReference>
<evidence type="ECO:0000256" key="8">
    <source>
        <dbReference type="SAM" id="Coils"/>
    </source>
</evidence>
<comment type="caution">
    <text evidence="10">The sequence shown here is derived from an EMBL/GenBank/DDBJ whole genome shotgun (WGS) entry which is preliminary data.</text>
</comment>
<dbReference type="Proteomes" id="UP000239458">
    <property type="component" value="Unassembled WGS sequence"/>
</dbReference>
<proteinExistence type="inferred from homology"/>
<dbReference type="SUPFAM" id="SSF56954">
    <property type="entry name" value="Outer membrane efflux proteins (OEP)"/>
    <property type="match status" value="1"/>
</dbReference>
<evidence type="ECO:0000313" key="10">
    <source>
        <dbReference type="EMBL" id="PRB90102.1"/>
    </source>
</evidence>
<name>A0A2S9D5N0_PSECE</name>
<keyword evidence="7" id="KW-0998">Cell outer membrane</keyword>
<keyword evidence="4" id="KW-1134">Transmembrane beta strand</keyword>
<organism evidence="10 11">
    <name type="scientific">Pseudomonas cedrina</name>
    <dbReference type="NCBI Taxonomy" id="651740"/>
    <lineage>
        <taxon>Bacteria</taxon>
        <taxon>Pseudomonadati</taxon>
        <taxon>Pseudomonadota</taxon>
        <taxon>Gammaproteobacteria</taxon>
        <taxon>Pseudomonadales</taxon>
        <taxon>Pseudomonadaceae</taxon>
        <taxon>Pseudomonas</taxon>
    </lineage>
</organism>
<evidence type="ECO:0000256" key="9">
    <source>
        <dbReference type="SAM" id="MobiDB-lite"/>
    </source>
</evidence>
<keyword evidence="3" id="KW-0813">Transport</keyword>
<dbReference type="InterPro" id="IPR051906">
    <property type="entry name" value="TolC-like"/>
</dbReference>
<evidence type="ECO:0000256" key="2">
    <source>
        <dbReference type="ARBA" id="ARBA00007613"/>
    </source>
</evidence>
<evidence type="ECO:0000256" key="4">
    <source>
        <dbReference type="ARBA" id="ARBA00022452"/>
    </source>
</evidence>
<comment type="similarity">
    <text evidence="2">Belongs to the outer membrane factor (OMF) (TC 1.B.17) family.</text>
</comment>